<keyword evidence="2" id="KW-1185">Reference proteome</keyword>
<name>A0ABM6PN99_9MICO</name>
<organism evidence="1 2">
    <name type="scientific">Dermabacter jinjuensis</name>
    <dbReference type="NCBI Taxonomy" id="1667168"/>
    <lineage>
        <taxon>Bacteria</taxon>
        <taxon>Bacillati</taxon>
        <taxon>Actinomycetota</taxon>
        <taxon>Actinomycetes</taxon>
        <taxon>Micrococcales</taxon>
        <taxon>Dermabacteraceae</taxon>
        <taxon>Dermabacter</taxon>
    </lineage>
</organism>
<proteinExistence type="predicted"/>
<reference evidence="1 2" key="1">
    <citation type="journal article" date="2016" name="Int. J. Syst. Evol. Microbiol.">
        <title>Dermabacter jinjuensis sp. nov., a novel species of the genus Dermabacter isolated from a clinical specimen.</title>
        <authorList>
            <person name="Park Y.K."/>
            <person name="Lee K.M."/>
            <person name="Lee W.K."/>
            <person name="Cho M.J."/>
            <person name="Lee H.S."/>
            <person name="Cho Y.G."/>
            <person name="Lee Y.C."/>
            <person name="Lee W.K."/>
            <person name="Seong W.K."/>
            <person name="Hwang K.J."/>
        </authorList>
    </citation>
    <scope>NUCLEOTIDE SEQUENCE [LARGE SCALE GENOMIC DNA]</scope>
    <source>
        <strain evidence="1 2">32T</strain>
    </source>
</reference>
<gene>
    <name evidence="1" type="ORF">COP05_03995</name>
</gene>
<accession>A0ABM6PN99</accession>
<evidence type="ECO:0000313" key="1">
    <source>
        <dbReference type="EMBL" id="ATH96349.1"/>
    </source>
</evidence>
<sequence>MGVLLDVGERAAPRLVRPATALLTPSKGLRLRQCASIPLAKDMHTANYTEENDSGGRTP</sequence>
<dbReference type="Proteomes" id="UP000815698">
    <property type="component" value="Chromosome"/>
</dbReference>
<dbReference type="EMBL" id="CP023482">
    <property type="protein sequence ID" value="ATH96349.1"/>
    <property type="molecule type" value="Genomic_DNA"/>
</dbReference>
<evidence type="ECO:0000313" key="2">
    <source>
        <dbReference type="Proteomes" id="UP000815698"/>
    </source>
</evidence>
<protein>
    <submittedName>
        <fullName evidence="1">Uncharacterized protein</fullName>
    </submittedName>
</protein>